<dbReference type="GO" id="GO:0004568">
    <property type="term" value="F:chitinase activity"/>
    <property type="evidence" value="ECO:0007669"/>
    <property type="project" value="TreeGrafter"/>
</dbReference>
<dbReference type="Pfam" id="PF00704">
    <property type="entry name" value="Glyco_hydro_18"/>
    <property type="match status" value="2"/>
</dbReference>
<dbReference type="GO" id="GO:0005576">
    <property type="term" value="C:extracellular region"/>
    <property type="evidence" value="ECO:0007669"/>
    <property type="project" value="TreeGrafter"/>
</dbReference>
<evidence type="ECO:0000313" key="5">
    <source>
        <dbReference type="Proteomes" id="UP000678393"/>
    </source>
</evidence>
<keyword evidence="5" id="KW-1185">Reference proteome</keyword>
<evidence type="ECO:0000256" key="2">
    <source>
        <dbReference type="ARBA" id="ARBA00023157"/>
    </source>
</evidence>
<dbReference type="Gene3D" id="3.20.20.80">
    <property type="entry name" value="Glycosidases"/>
    <property type="match status" value="2"/>
</dbReference>
<dbReference type="SUPFAM" id="SSF54556">
    <property type="entry name" value="Chitinase insertion domain"/>
    <property type="match status" value="2"/>
</dbReference>
<dbReference type="GO" id="GO:0006032">
    <property type="term" value="P:chitin catabolic process"/>
    <property type="evidence" value="ECO:0007669"/>
    <property type="project" value="TreeGrafter"/>
</dbReference>
<accession>A0A8S3ZMB3</accession>
<evidence type="ECO:0000256" key="1">
    <source>
        <dbReference type="ARBA" id="ARBA00022729"/>
    </source>
</evidence>
<dbReference type="FunFam" id="3.10.50.10:FF:000001">
    <property type="entry name" value="Chitinase 3-like 1"/>
    <property type="match status" value="1"/>
</dbReference>
<dbReference type="GO" id="GO:0005975">
    <property type="term" value="P:carbohydrate metabolic process"/>
    <property type="evidence" value="ECO:0007669"/>
    <property type="project" value="InterPro"/>
</dbReference>
<dbReference type="PANTHER" id="PTHR11177:SF317">
    <property type="entry name" value="CHITINASE 12-RELATED"/>
    <property type="match status" value="1"/>
</dbReference>
<dbReference type="AlphaFoldDB" id="A0A8S3ZMB3"/>
<keyword evidence="2" id="KW-1015">Disulfide bond</keyword>
<dbReference type="InterPro" id="IPR050314">
    <property type="entry name" value="Glycosyl_Hydrlase_18"/>
</dbReference>
<evidence type="ECO:0000259" key="3">
    <source>
        <dbReference type="PROSITE" id="PS51910"/>
    </source>
</evidence>
<dbReference type="InterPro" id="IPR001223">
    <property type="entry name" value="Glyco_hydro18_cat"/>
</dbReference>
<dbReference type="PROSITE" id="PS51910">
    <property type="entry name" value="GH18_2"/>
    <property type="match status" value="2"/>
</dbReference>
<organism evidence="4 5">
    <name type="scientific">Candidula unifasciata</name>
    <dbReference type="NCBI Taxonomy" id="100452"/>
    <lineage>
        <taxon>Eukaryota</taxon>
        <taxon>Metazoa</taxon>
        <taxon>Spiralia</taxon>
        <taxon>Lophotrochozoa</taxon>
        <taxon>Mollusca</taxon>
        <taxon>Gastropoda</taxon>
        <taxon>Heterobranchia</taxon>
        <taxon>Euthyneura</taxon>
        <taxon>Panpulmonata</taxon>
        <taxon>Eupulmonata</taxon>
        <taxon>Stylommatophora</taxon>
        <taxon>Helicina</taxon>
        <taxon>Helicoidea</taxon>
        <taxon>Geomitridae</taxon>
        <taxon>Candidula</taxon>
    </lineage>
</organism>
<dbReference type="SUPFAM" id="SSF51445">
    <property type="entry name" value="(Trans)glycosidases"/>
    <property type="match status" value="2"/>
</dbReference>
<protein>
    <recommendedName>
        <fullName evidence="3">GH18 domain-containing protein</fullName>
    </recommendedName>
</protein>
<dbReference type="InterPro" id="IPR029070">
    <property type="entry name" value="Chitinase_insertion_sf"/>
</dbReference>
<comment type="caution">
    <text evidence="4">The sequence shown here is derived from an EMBL/GenBank/DDBJ whole genome shotgun (WGS) entry which is preliminary data.</text>
</comment>
<dbReference type="Gene3D" id="3.10.50.10">
    <property type="match status" value="2"/>
</dbReference>
<name>A0A8S3ZMB3_9EUPU</name>
<proteinExistence type="predicted"/>
<dbReference type="FunFam" id="3.20.20.80:FF:000007">
    <property type="entry name" value="Acidic mammalian chitinase"/>
    <property type="match status" value="2"/>
</dbReference>
<feature type="domain" description="GH18" evidence="3">
    <location>
        <begin position="2"/>
        <end position="375"/>
    </location>
</feature>
<dbReference type="PANTHER" id="PTHR11177">
    <property type="entry name" value="CHITINASE"/>
    <property type="match status" value="1"/>
</dbReference>
<reference evidence="4" key="1">
    <citation type="submission" date="2021-04" db="EMBL/GenBank/DDBJ databases">
        <authorList>
            <consortium name="Molecular Ecology Group"/>
        </authorList>
    </citation>
    <scope>NUCLEOTIDE SEQUENCE</scope>
</reference>
<gene>
    <name evidence="4" type="ORF">CUNI_LOCUS16211</name>
</gene>
<dbReference type="SMART" id="SM00636">
    <property type="entry name" value="Glyco_18"/>
    <property type="match status" value="2"/>
</dbReference>
<dbReference type="Proteomes" id="UP000678393">
    <property type="component" value="Unassembled WGS sequence"/>
</dbReference>
<keyword evidence="1" id="KW-0732">Signal</keyword>
<dbReference type="EMBL" id="CAJHNH020004172">
    <property type="protein sequence ID" value="CAG5130653.1"/>
    <property type="molecule type" value="Genomic_DNA"/>
</dbReference>
<evidence type="ECO:0000313" key="4">
    <source>
        <dbReference type="EMBL" id="CAG5130653.1"/>
    </source>
</evidence>
<feature type="non-terminal residue" evidence="4">
    <location>
        <position position="1"/>
    </location>
</feature>
<dbReference type="OrthoDB" id="73875at2759"/>
<dbReference type="InterPro" id="IPR017853">
    <property type="entry name" value="GH"/>
</dbReference>
<dbReference type="InterPro" id="IPR011583">
    <property type="entry name" value="Chitinase_II/V-like_cat"/>
</dbReference>
<sequence length="747" mass="83791">GLRIVCYYTSSAQHRAGVGRFTPKDVDPNLCTHLVYSHARINGFDLEATQTNDETLNGKLGMYGHVVSFRKKNPKLKVLLGVGSFMEMPQSFFPAAASKSSRAVFASSVATYLRNRHFDGAQMEWANLAAKPNPRYDKNKFLLLLKALREEFKQNSLAQGDTLILAVTLPAVKKHIDTGYRIPELSMQADFITIRTLDLHTASDGKVGLSAPLRSDPKSESDDKYLNVEWITKHYISLKVPKEKINIGIPTYGRSFRLEDGSHNKIGDKAVSNKGPVPLNSTDGIVGYAEVCQLVLAGGSVENDESHDGRYYTNGNLWISYEDILSVSKKTRFVKDLKLGGITFWTLDLDDFTGVGCQHGRYPLIRTAKRIVCYYTNWAQFRHGKGRFMPENIPAHLCTHIVYAYAVFKDFTAAAYLGNDDSKIWLEGMYGRVLRIKNKNPDLKILLGIGGGNSPDTNLEDLIYDTSMLENFAKSIATFLEERKFDGLEVSWQVPSSRWKPNFSYFLQILKTTFEKYLVFHEQPRLILSVALTASKERIEAGYGDELPRIAVCADFISLMTYDFHGGWDAHTGHNAPLFPNSDKLRYDQRLNVDWVAKHYVKLDIPKYKINIGVATYGRSFTLADGENHNLLAPAKGPGTAGKFTGVAGLLAYYEVCDFISKGANVSYIPSQRVPYAYRGNQWVGFDDLKSVFQKACYSVCQGFGGVSLWTLDFDDFTGDFCKEGQFPLLTTIYNILNQTDKDVCVK</sequence>
<dbReference type="GO" id="GO:0008061">
    <property type="term" value="F:chitin binding"/>
    <property type="evidence" value="ECO:0007669"/>
    <property type="project" value="InterPro"/>
</dbReference>
<feature type="domain" description="GH18" evidence="3">
    <location>
        <begin position="369"/>
        <end position="740"/>
    </location>
</feature>